<feature type="compositionally biased region" description="Polar residues" evidence="2">
    <location>
        <begin position="487"/>
        <end position="502"/>
    </location>
</feature>
<gene>
    <name evidence="4" type="ORF">COCON_G00024590</name>
</gene>
<organism evidence="4 5">
    <name type="scientific">Conger conger</name>
    <name type="common">Conger eel</name>
    <name type="synonym">Muraena conger</name>
    <dbReference type="NCBI Taxonomy" id="82655"/>
    <lineage>
        <taxon>Eukaryota</taxon>
        <taxon>Metazoa</taxon>
        <taxon>Chordata</taxon>
        <taxon>Craniata</taxon>
        <taxon>Vertebrata</taxon>
        <taxon>Euteleostomi</taxon>
        <taxon>Actinopterygii</taxon>
        <taxon>Neopterygii</taxon>
        <taxon>Teleostei</taxon>
        <taxon>Anguilliformes</taxon>
        <taxon>Congridae</taxon>
        <taxon>Conger</taxon>
    </lineage>
</organism>
<dbReference type="SUPFAM" id="SSF56024">
    <property type="entry name" value="Phospholipase D/nuclease"/>
    <property type="match status" value="1"/>
</dbReference>
<proteinExistence type="inferred from homology"/>
<protein>
    <recommendedName>
        <fullName evidence="3">Scaffolding anchor of CK1 domain-containing protein</fullName>
    </recommendedName>
</protein>
<reference evidence="4" key="1">
    <citation type="journal article" date="2023" name="Science">
        <title>Genome structures resolve the early diversification of teleost fishes.</title>
        <authorList>
            <person name="Parey E."/>
            <person name="Louis A."/>
            <person name="Montfort J."/>
            <person name="Bouchez O."/>
            <person name="Roques C."/>
            <person name="Iampietro C."/>
            <person name="Lluch J."/>
            <person name="Castinel A."/>
            <person name="Donnadieu C."/>
            <person name="Desvignes T."/>
            <person name="Floi Bucao C."/>
            <person name="Jouanno E."/>
            <person name="Wen M."/>
            <person name="Mejri S."/>
            <person name="Dirks R."/>
            <person name="Jansen H."/>
            <person name="Henkel C."/>
            <person name="Chen W.J."/>
            <person name="Zahm M."/>
            <person name="Cabau C."/>
            <person name="Klopp C."/>
            <person name="Thompson A.W."/>
            <person name="Robinson-Rechavi M."/>
            <person name="Braasch I."/>
            <person name="Lecointre G."/>
            <person name="Bobe J."/>
            <person name="Postlethwait J.H."/>
            <person name="Berthelot C."/>
            <person name="Roest Crollius H."/>
            <person name="Guiguen Y."/>
        </authorList>
    </citation>
    <scope>NUCLEOTIDE SEQUENCE</scope>
    <source>
        <strain evidence="4">Concon-B</strain>
    </source>
</reference>
<feature type="compositionally biased region" description="Basic and acidic residues" evidence="2">
    <location>
        <begin position="504"/>
        <end position="513"/>
    </location>
</feature>
<feature type="compositionally biased region" description="Polar residues" evidence="2">
    <location>
        <begin position="361"/>
        <end position="378"/>
    </location>
</feature>
<dbReference type="PANTHER" id="PTHR16181">
    <property type="entry name" value="PROTEIN FAM83A-RELATED"/>
    <property type="match status" value="1"/>
</dbReference>
<keyword evidence="5" id="KW-1185">Reference proteome</keyword>
<dbReference type="Pfam" id="PF07894">
    <property type="entry name" value="SACK1"/>
    <property type="match status" value="1"/>
</dbReference>
<evidence type="ECO:0000313" key="4">
    <source>
        <dbReference type="EMBL" id="KAJ8283609.1"/>
    </source>
</evidence>
<dbReference type="GO" id="GO:0007165">
    <property type="term" value="P:signal transduction"/>
    <property type="evidence" value="ECO:0007669"/>
    <property type="project" value="TreeGrafter"/>
</dbReference>
<dbReference type="PANTHER" id="PTHR16181:SF29">
    <property type="entry name" value="PROTEIN FAM83A-RELATED"/>
    <property type="match status" value="1"/>
</dbReference>
<dbReference type="AlphaFoldDB" id="A0A9Q1DXI2"/>
<dbReference type="InterPro" id="IPR050944">
    <property type="entry name" value="FAM83"/>
</dbReference>
<feature type="domain" description="Scaffolding anchor of CK1" evidence="3">
    <location>
        <begin position="16"/>
        <end position="290"/>
    </location>
</feature>
<name>A0A9Q1DXI2_CONCO</name>
<evidence type="ECO:0000259" key="3">
    <source>
        <dbReference type="Pfam" id="PF07894"/>
    </source>
</evidence>
<comment type="caution">
    <text evidence="4">The sequence shown here is derived from an EMBL/GenBank/DDBJ whole genome shotgun (WGS) entry which is preliminary data.</text>
</comment>
<dbReference type="EMBL" id="JAFJMO010000002">
    <property type="protein sequence ID" value="KAJ8283609.1"/>
    <property type="molecule type" value="Genomic_DNA"/>
</dbReference>
<evidence type="ECO:0000256" key="2">
    <source>
        <dbReference type="SAM" id="MobiDB-lite"/>
    </source>
</evidence>
<evidence type="ECO:0000256" key="1">
    <source>
        <dbReference type="ARBA" id="ARBA00006937"/>
    </source>
</evidence>
<feature type="region of interest" description="Disordered" evidence="2">
    <location>
        <begin position="424"/>
        <end position="520"/>
    </location>
</feature>
<evidence type="ECO:0000313" key="5">
    <source>
        <dbReference type="Proteomes" id="UP001152803"/>
    </source>
</evidence>
<feature type="region of interest" description="Disordered" evidence="2">
    <location>
        <begin position="361"/>
        <end position="410"/>
    </location>
</feature>
<dbReference type="Gene3D" id="3.30.870.10">
    <property type="entry name" value="Endonuclease Chain A"/>
    <property type="match status" value="1"/>
</dbReference>
<sequence length="520" mass="57640">MADSQLMCMDDGHINEKIMESNPEFYYSEEQRAALEQLLINGDGAFKDRLKEDKVNDFLSAREIKSIRHTFQEHCTDSEDNLDSAPAPAQTVKRDSGIHSTYWPQMSDVEVPPLDIGWPDGSSYKGVTRVMVHTNPPKENCPRIKQVVRKMIQESNKVVAVVMDLLTDLQILQDLLDAACKRSVSVYILLDRGGEPHFLDMCSRLQVSARHLRNIRVRTVQGGGLLLAPGKLPGSLCNRYMLVDGDKVMFGSYSFTWSSSRIDRSTMLLMTGHVVDTFDRDFRELYAVSEEVDLYGELHIEKELAPMPAPVRPKVEHQAPPPTSRFMLQLGDPRDIRTKIPAHKYYNPKYSLVVGSLQDISSAESPTEPETQSNTILKANSERPDRPSPQPDLPADSEGKGSLRRPKGLALLVKKPSIRSLLRVKTADLNGGGGDVSSPSPTRASRRSIKFFPPRLTIGGPVDKEPGDKSGDKEASPQIKGRLGSLSRGSKNSSLQKVNSQEGEAPKAQEQSEKGPCIIS</sequence>
<dbReference type="Proteomes" id="UP001152803">
    <property type="component" value="Unassembled WGS sequence"/>
</dbReference>
<accession>A0A9Q1DXI2</accession>
<dbReference type="InterPro" id="IPR012461">
    <property type="entry name" value="SACK1"/>
</dbReference>
<dbReference type="OrthoDB" id="6103632at2759"/>
<comment type="similarity">
    <text evidence="1">Belongs to the FAM83 family.</text>
</comment>
<dbReference type="GO" id="GO:0019901">
    <property type="term" value="F:protein kinase binding"/>
    <property type="evidence" value="ECO:0007669"/>
    <property type="project" value="TreeGrafter"/>
</dbReference>
<feature type="compositionally biased region" description="Basic and acidic residues" evidence="2">
    <location>
        <begin position="462"/>
        <end position="475"/>
    </location>
</feature>